<feature type="domain" description="FAD-binding" evidence="4">
    <location>
        <begin position="5"/>
        <end position="170"/>
    </location>
</feature>
<accession>A0A9Q5ND35</accession>
<dbReference type="InterPro" id="IPR036188">
    <property type="entry name" value="FAD/NAD-bd_sf"/>
</dbReference>
<dbReference type="EMBL" id="LNZH02000157">
    <property type="protein sequence ID" value="OCB89344.1"/>
    <property type="molecule type" value="Genomic_DNA"/>
</dbReference>
<name>A0A9Q5ND35_SANBA</name>
<keyword evidence="6" id="KW-1185">Reference proteome</keyword>
<feature type="domain" description="FAD-binding" evidence="4">
    <location>
        <begin position="287"/>
        <end position="355"/>
    </location>
</feature>
<proteinExistence type="predicted"/>
<keyword evidence="2" id="KW-0274">FAD</keyword>
<dbReference type="Proteomes" id="UP000757232">
    <property type="component" value="Unassembled WGS sequence"/>
</dbReference>
<dbReference type="PANTHER" id="PTHR46720:SF3">
    <property type="entry name" value="FAD-BINDING DOMAIN-CONTAINING PROTEIN-RELATED"/>
    <property type="match status" value="1"/>
</dbReference>
<dbReference type="GO" id="GO:0016491">
    <property type="term" value="F:oxidoreductase activity"/>
    <property type="evidence" value="ECO:0007669"/>
    <property type="project" value="UniProtKB-KW"/>
</dbReference>
<evidence type="ECO:0000259" key="4">
    <source>
        <dbReference type="Pfam" id="PF01494"/>
    </source>
</evidence>
<dbReference type="AlphaFoldDB" id="A0A9Q5ND35"/>
<dbReference type="GO" id="GO:0044550">
    <property type="term" value="P:secondary metabolite biosynthetic process"/>
    <property type="evidence" value="ECO:0007669"/>
    <property type="project" value="TreeGrafter"/>
</dbReference>
<dbReference type="GO" id="GO:0071949">
    <property type="term" value="F:FAD binding"/>
    <property type="evidence" value="ECO:0007669"/>
    <property type="project" value="InterPro"/>
</dbReference>
<dbReference type="SUPFAM" id="SSF54373">
    <property type="entry name" value="FAD-linked reductases, C-terminal domain"/>
    <property type="match status" value="1"/>
</dbReference>
<dbReference type="SUPFAM" id="SSF51905">
    <property type="entry name" value="FAD/NAD(P)-binding domain"/>
    <property type="match status" value="1"/>
</dbReference>
<dbReference type="OrthoDB" id="417877at2759"/>
<protein>
    <submittedName>
        <fullName evidence="5">FAD/NAD-binding domain-containing protein</fullName>
    </submittedName>
</protein>
<dbReference type="InterPro" id="IPR002938">
    <property type="entry name" value="FAD-bd"/>
</dbReference>
<dbReference type="InterPro" id="IPR051104">
    <property type="entry name" value="FAD_monoxygenase"/>
</dbReference>
<evidence type="ECO:0000256" key="1">
    <source>
        <dbReference type="ARBA" id="ARBA00022630"/>
    </source>
</evidence>
<keyword evidence="3" id="KW-0560">Oxidoreductase</keyword>
<gene>
    <name evidence="5" type="ORF">A7U60_g3434</name>
</gene>
<dbReference type="PRINTS" id="PR00420">
    <property type="entry name" value="RNGMNOXGNASE"/>
</dbReference>
<sequence>MENDDVICSGGGISGLCLAVALSKYANVDFHVYEAAERFKEIGAGVMIWTRTWTILELMGLSEEFSKIAHAPPDSSLAVGFDYRKSDQPSEGFRFHLVEVPHGCIRFHRADFLDVFVNNVPEGAASFSKRLSTYSVQGDEIHLDFHDGSKATCDLLIGCDGIKSIVRKHLFEMLSNDGKQELDLIEPTFTGTMAYRALIPTGLVTGSSIAGKASYSISRGSIVNVVALTSDPQKENTIFDGPWVTPCSKEEVQGCFCDWEPEVQTLLQCIEKPTKWAIYQLKPLPTYVSRNVALVGDAAHGMAPHQGAGAGQAIEDAYVLAKLLGSPLATRGTLAHVLRAYEHVRRPMANAVLQGSRDSGLMYEFNYPGLGDHYGALGPVIQSQWDWVWATHPDEEVTRGLTYLDHNIQGHWHSDDT</sequence>
<dbReference type="Pfam" id="PF01494">
    <property type="entry name" value="FAD_binding_3"/>
    <property type="match status" value="2"/>
</dbReference>
<evidence type="ECO:0000256" key="3">
    <source>
        <dbReference type="ARBA" id="ARBA00023002"/>
    </source>
</evidence>
<evidence type="ECO:0000313" key="5">
    <source>
        <dbReference type="EMBL" id="OCB89344.1"/>
    </source>
</evidence>
<reference evidence="5" key="1">
    <citation type="submission" date="2016-06" db="EMBL/GenBank/DDBJ databases">
        <title>Draft Genome sequence of the fungus Inonotus baumii.</title>
        <authorList>
            <person name="Zhu H."/>
            <person name="Lin W."/>
        </authorList>
    </citation>
    <scope>NUCLEOTIDE SEQUENCE</scope>
    <source>
        <strain evidence="5">821</strain>
    </source>
</reference>
<dbReference type="Gene3D" id="3.50.50.60">
    <property type="entry name" value="FAD/NAD(P)-binding domain"/>
    <property type="match status" value="1"/>
</dbReference>
<evidence type="ECO:0000256" key="2">
    <source>
        <dbReference type="ARBA" id="ARBA00022827"/>
    </source>
</evidence>
<dbReference type="PANTHER" id="PTHR46720">
    <property type="entry name" value="HYDROXYLASE, PUTATIVE (AFU_ORTHOLOGUE AFUA_3G01460)-RELATED"/>
    <property type="match status" value="1"/>
</dbReference>
<comment type="caution">
    <text evidence="5">The sequence shown here is derived from an EMBL/GenBank/DDBJ whole genome shotgun (WGS) entry which is preliminary data.</text>
</comment>
<organism evidence="5 6">
    <name type="scientific">Sanghuangporus baumii</name>
    <name type="common">Phellinus baumii</name>
    <dbReference type="NCBI Taxonomy" id="108892"/>
    <lineage>
        <taxon>Eukaryota</taxon>
        <taxon>Fungi</taxon>
        <taxon>Dikarya</taxon>
        <taxon>Basidiomycota</taxon>
        <taxon>Agaricomycotina</taxon>
        <taxon>Agaricomycetes</taxon>
        <taxon>Hymenochaetales</taxon>
        <taxon>Hymenochaetaceae</taxon>
        <taxon>Sanghuangporus</taxon>
    </lineage>
</organism>
<keyword evidence="1" id="KW-0285">Flavoprotein</keyword>
<evidence type="ECO:0000313" key="6">
    <source>
        <dbReference type="Proteomes" id="UP000757232"/>
    </source>
</evidence>